<feature type="compositionally biased region" description="Basic and acidic residues" evidence="1">
    <location>
        <begin position="7"/>
        <end position="21"/>
    </location>
</feature>
<gene>
    <name evidence="3" type="ORF">DSTB1V02_LOCUS2864</name>
</gene>
<reference evidence="3" key="1">
    <citation type="submission" date="2020-11" db="EMBL/GenBank/DDBJ databases">
        <authorList>
            <person name="Tran Van P."/>
        </authorList>
    </citation>
    <scope>NUCLEOTIDE SEQUENCE</scope>
</reference>
<sequence length="363" mass="40941">MFALGLRAREKERKKEEEKKKQKMYEFMQKALEMEEKEGPIGGVPQKETEQPLPPANKEVKVFPHIERNRIEMLSWMLAKKDEEGKWEEKFGKKFPYQIPKTLLCRHLKAVAYRRQKKAGKKLTICILLTAASISLAGTATTLFGFLYRAGVSAEGFGEPSGVRQETDLGVIIDEELKLLEYYSYRRPRSKQTFSPWKLVGPVIVGCAIVVALLSIEVCMDVSRIKEKTIDDEEEFFHYIYAAMLAHNSYVDSGDPGWVSRRASKLGPSLAPSIVNLRPSPAPSIVNLHEVKPAPADPEPSSPQLVPPSPLAPFTISSPENDVLVSPYRLPQVQITPAPSELSIRDEEYEEILLSMMEKKLKT</sequence>
<dbReference type="EMBL" id="LR899854">
    <property type="protein sequence ID" value="CAD7242923.1"/>
    <property type="molecule type" value="Genomic_DNA"/>
</dbReference>
<evidence type="ECO:0000313" key="3">
    <source>
        <dbReference type="EMBL" id="CAD7242923.1"/>
    </source>
</evidence>
<name>A0A7R8X3A2_9CRUS</name>
<keyword evidence="4" id="KW-1185">Reference proteome</keyword>
<keyword evidence="2" id="KW-0472">Membrane</keyword>
<keyword evidence="2" id="KW-0812">Transmembrane</keyword>
<proteinExistence type="predicted"/>
<keyword evidence="2" id="KW-1133">Transmembrane helix</keyword>
<feature type="transmembrane region" description="Helical" evidence="2">
    <location>
        <begin position="123"/>
        <end position="148"/>
    </location>
</feature>
<accession>A0A7R8X3A2</accession>
<feature type="transmembrane region" description="Helical" evidence="2">
    <location>
        <begin position="199"/>
        <end position="220"/>
    </location>
</feature>
<evidence type="ECO:0000256" key="2">
    <source>
        <dbReference type="SAM" id="Phobius"/>
    </source>
</evidence>
<dbReference type="AlphaFoldDB" id="A0A7R8X3A2"/>
<evidence type="ECO:0000256" key="1">
    <source>
        <dbReference type="SAM" id="MobiDB-lite"/>
    </source>
</evidence>
<dbReference type="Proteomes" id="UP000677054">
    <property type="component" value="Unassembled WGS sequence"/>
</dbReference>
<feature type="region of interest" description="Disordered" evidence="1">
    <location>
        <begin position="1"/>
        <end position="21"/>
    </location>
</feature>
<evidence type="ECO:0000313" key="4">
    <source>
        <dbReference type="Proteomes" id="UP000677054"/>
    </source>
</evidence>
<dbReference type="EMBL" id="CAJPEV010000337">
    <property type="protein sequence ID" value="CAG0884171.1"/>
    <property type="molecule type" value="Genomic_DNA"/>
</dbReference>
<protein>
    <submittedName>
        <fullName evidence="3">Uncharacterized protein</fullName>
    </submittedName>
</protein>
<organism evidence="3">
    <name type="scientific">Darwinula stevensoni</name>
    <dbReference type="NCBI Taxonomy" id="69355"/>
    <lineage>
        <taxon>Eukaryota</taxon>
        <taxon>Metazoa</taxon>
        <taxon>Ecdysozoa</taxon>
        <taxon>Arthropoda</taxon>
        <taxon>Crustacea</taxon>
        <taxon>Oligostraca</taxon>
        <taxon>Ostracoda</taxon>
        <taxon>Podocopa</taxon>
        <taxon>Podocopida</taxon>
        <taxon>Darwinulocopina</taxon>
        <taxon>Darwinuloidea</taxon>
        <taxon>Darwinulidae</taxon>
        <taxon>Darwinula</taxon>
    </lineage>
</organism>